<accession>A0AA87Z0B6</accession>
<reference evidence="3" key="1">
    <citation type="submission" date="2023-07" db="EMBL/GenBank/DDBJ databases">
        <title>draft genome sequence of fig (Ficus carica).</title>
        <authorList>
            <person name="Takahashi T."/>
            <person name="Nishimura K."/>
        </authorList>
    </citation>
    <scope>NUCLEOTIDE SEQUENCE</scope>
</reference>
<dbReference type="PANTHER" id="PTHR33018">
    <property type="entry name" value="OS10G0338966 PROTEIN-RELATED"/>
    <property type="match status" value="1"/>
</dbReference>
<dbReference type="InterPro" id="IPR004252">
    <property type="entry name" value="Probable_transposase_24"/>
</dbReference>
<proteinExistence type="predicted"/>
<sequence length="543" mass="62493">MEHSKKGRARRRNPMDPTVEGKRRATIMKRVHMARKRGERIQVTFDEKGQPEGKHGDELMSWIGVLAREHVPIWIQDWRSRDLDGLKEIIWKETVTSFTVEESFRNTCLKSCGEAARNFRYDLYKTFVEEFINEESVWTRPKKVIDNYPNIEEEDWMKFVQYRTSSQFQQLSDRGSEIRTNNEYSSRGGRDGYRKLDQEMFKKNGKWEKRDGLWLEQQTGPDGELKNPACKNASELIVEYNTQESQDTFESVGTNDVLSQALSRPEHKGRVRGQSKFVKPPQYFNLSRSSNKDNEVQSMRREIEELKALVRGLCANRDVEPSVDPKNVPTVDQHNSFKASCSAQEKQDGVAEPPTMPVDNQECKLYIFNEVQGGQLLVAFGRVWLESLPTDTVHGIPLGEGNVRVSINVPKLKKSLLPIPTYDATTVEDAVNGAMKPLAYYAHSCMRQGNQIEVPIPYTIMGFDMPVFLSFEDIYEFINLQEISVNCILVYMRYLEELCRINGQAEKFVFVSPSLISPVRTDTEDAGRRERADNLLSFLRDAP</sequence>
<feature type="region of interest" description="Disordered" evidence="2">
    <location>
        <begin position="1"/>
        <end position="22"/>
    </location>
</feature>
<comment type="caution">
    <text evidence="3">The sequence shown here is derived from an EMBL/GenBank/DDBJ whole genome shotgun (WGS) entry which is preliminary data.</text>
</comment>
<name>A0AA87Z0B6_FICCA</name>
<dbReference type="Proteomes" id="UP001187192">
    <property type="component" value="Unassembled WGS sequence"/>
</dbReference>
<evidence type="ECO:0000256" key="1">
    <source>
        <dbReference type="SAM" id="Coils"/>
    </source>
</evidence>
<evidence type="ECO:0000313" key="4">
    <source>
        <dbReference type="Proteomes" id="UP001187192"/>
    </source>
</evidence>
<dbReference type="PANTHER" id="PTHR33018:SF34">
    <property type="entry name" value="OS02G0472350 PROTEIN"/>
    <property type="match status" value="1"/>
</dbReference>
<dbReference type="Pfam" id="PF03004">
    <property type="entry name" value="Transposase_24"/>
    <property type="match status" value="1"/>
</dbReference>
<keyword evidence="1" id="KW-0175">Coiled coil</keyword>
<evidence type="ECO:0000256" key="2">
    <source>
        <dbReference type="SAM" id="MobiDB-lite"/>
    </source>
</evidence>
<feature type="coiled-coil region" evidence="1">
    <location>
        <begin position="289"/>
        <end position="316"/>
    </location>
</feature>
<protein>
    <submittedName>
        <fullName evidence="3">Uncharacterized protein</fullName>
    </submittedName>
</protein>
<keyword evidence="4" id="KW-1185">Reference proteome</keyword>
<gene>
    <name evidence="3" type="ORF">TIFTF001_040794</name>
</gene>
<organism evidence="3 4">
    <name type="scientific">Ficus carica</name>
    <name type="common">Common fig</name>
    <dbReference type="NCBI Taxonomy" id="3494"/>
    <lineage>
        <taxon>Eukaryota</taxon>
        <taxon>Viridiplantae</taxon>
        <taxon>Streptophyta</taxon>
        <taxon>Embryophyta</taxon>
        <taxon>Tracheophyta</taxon>
        <taxon>Spermatophyta</taxon>
        <taxon>Magnoliopsida</taxon>
        <taxon>eudicotyledons</taxon>
        <taxon>Gunneridae</taxon>
        <taxon>Pentapetalae</taxon>
        <taxon>rosids</taxon>
        <taxon>fabids</taxon>
        <taxon>Rosales</taxon>
        <taxon>Moraceae</taxon>
        <taxon>Ficeae</taxon>
        <taxon>Ficus</taxon>
    </lineage>
</organism>
<feature type="compositionally biased region" description="Basic residues" evidence="2">
    <location>
        <begin position="1"/>
        <end position="12"/>
    </location>
</feature>
<dbReference type="EMBL" id="BTGU01001593">
    <property type="protein sequence ID" value="GMN26027.1"/>
    <property type="molecule type" value="Genomic_DNA"/>
</dbReference>
<evidence type="ECO:0000313" key="3">
    <source>
        <dbReference type="EMBL" id="GMN26027.1"/>
    </source>
</evidence>
<dbReference type="AlphaFoldDB" id="A0AA87Z0B6"/>